<dbReference type="HAMAP" id="MF_00101">
    <property type="entry name" value="AcpS"/>
    <property type="match status" value="1"/>
</dbReference>
<sequence length="132" mass="15425">MKILCGTDIIEINRIKEAIETLGERFKNRVYTPEEIEYCESKKEQKYQHYAARFAAKEAVFKSISELLIKQEEMTWKSIEVKKEKSQKPFIQLHHLNLIKNIDIQIDLSMSHCKEYATAVSTVTVNEEGSKE</sequence>
<dbReference type="AlphaFoldDB" id="A0A9D1M1Q7"/>
<feature type="binding site" evidence="8">
    <location>
        <position position="8"/>
    </location>
    <ligand>
        <name>Mg(2+)</name>
        <dbReference type="ChEBI" id="CHEBI:18420"/>
    </ligand>
</feature>
<evidence type="ECO:0000313" key="10">
    <source>
        <dbReference type="EMBL" id="HIU51926.1"/>
    </source>
</evidence>
<dbReference type="EC" id="2.7.8.7" evidence="8"/>
<keyword evidence="1 8" id="KW-0444">Lipid biosynthesis</keyword>
<dbReference type="GO" id="GO:0008897">
    <property type="term" value="F:holo-[acyl-carrier-protein] synthase activity"/>
    <property type="evidence" value="ECO:0007669"/>
    <property type="project" value="UniProtKB-UniRule"/>
</dbReference>
<dbReference type="InterPro" id="IPR004568">
    <property type="entry name" value="Ppantetheine-prot_Trfase_dom"/>
</dbReference>
<evidence type="ECO:0000256" key="4">
    <source>
        <dbReference type="ARBA" id="ARBA00022832"/>
    </source>
</evidence>
<dbReference type="SUPFAM" id="SSF56214">
    <property type="entry name" value="4'-phosphopantetheinyl transferase"/>
    <property type="match status" value="1"/>
</dbReference>
<protein>
    <recommendedName>
        <fullName evidence="8">Holo-[acyl-carrier-protein] synthase</fullName>
        <shortName evidence="8">Holo-ACP synthase</shortName>
        <ecNumber evidence="8">2.7.8.7</ecNumber>
    </recommendedName>
    <alternativeName>
        <fullName evidence="8">4'-phosphopantetheinyl transferase AcpS</fullName>
    </alternativeName>
</protein>
<name>A0A9D1M1Q7_9FIRM</name>
<keyword evidence="8" id="KW-0963">Cytoplasm</keyword>
<dbReference type="GO" id="GO:0000287">
    <property type="term" value="F:magnesium ion binding"/>
    <property type="evidence" value="ECO:0007669"/>
    <property type="project" value="UniProtKB-UniRule"/>
</dbReference>
<comment type="function">
    <text evidence="8">Transfers the 4'-phosphopantetheine moiety from coenzyme A to a Ser of acyl-carrier-protein.</text>
</comment>
<evidence type="ECO:0000256" key="7">
    <source>
        <dbReference type="ARBA" id="ARBA00023160"/>
    </source>
</evidence>
<dbReference type="GO" id="GO:0005737">
    <property type="term" value="C:cytoplasm"/>
    <property type="evidence" value="ECO:0007669"/>
    <property type="project" value="UniProtKB-SubCell"/>
</dbReference>
<gene>
    <name evidence="8 10" type="primary">acpS</name>
    <name evidence="10" type="ORF">IAB70_04830</name>
</gene>
<comment type="subcellular location">
    <subcellularLocation>
        <location evidence="8">Cytoplasm</location>
    </subcellularLocation>
</comment>
<keyword evidence="3 8" id="KW-0479">Metal-binding</keyword>
<proteinExistence type="inferred from homology"/>
<dbReference type="EMBL" id="DVNH01000033">
    <property type="protein sequence ID" value="HIU51926.1"/>
    <property type="molecule type" value="Genomic_DNA"/>
</dbReference>
<reference evidence="10" key="2">
    <citation type="journal article" date="2021" name="PeerJ">
        <title>Extensive microbial diversity within the chicken gut microbiome revealed by metagenomics and culture.</title>
        <authorList>
            <person name="Gilroy R."/>
            <person name="Ravi A."/>
            <person name="Getino M."/>
            <person name="Pursley I."/>
            <person name="Horton D.L."/>
            <person name="Alikhan N.F."/>
            <person name="Baker D."/>
            <person name="Gharbi K."/>
            <person name="Hall N."/>
            <person name="Watson M."/>
            <person name="Adriaenssens E.M."/>
            <person name="Foster-Nyarko E."/>
            <person name="Jarju S."/>
            <person name="Secka A."/>
            <person name="Antonio M."/>
            <person name="Oren A."/>
            <person name="Chaudhuri R.R."/>
            <person name="La Ragione R."/>
            <person name="Hildebrand F."/>
            <person name="Pallen M.J."/>
        </authorList>
    </citation>
    <scope>NUCLEOTIDE SEQUENCE</scope>
    <source>
        <strain evidence="10">CHK195-15760</strain>
    </source>
</reference>
<feature type="domain" description="4'-phosphopantetheinyl transferase" evidence="9">
    <location>
        <begin position="5"/>
        <end position="120"/>
    </location>
</feature>
<accession>A0A9D1M1Q7</accession>
<evidence type="ECO:0000256" key="3">
    <source>
        <dbReference type="ARBA" id="ARBA00022723"/>
    </source>
</evidence>
<evidence type="ECO:0000256" key="6">
    <source>
        <dbReference type="ARBA" id="ARBA00023098"/>
    </source>
</evidence>
<comment type="catalytic activity">
    <reaction evidence="8">
        <text>apo-[ACP] + CoA = holo-[ACP] + adenosine 3',5'-bisphosphate + H(+)</text>
        <dbReference type="Rhea" id="RHEA:12068"/>
        <dbReference type="Rhea" id="RHEA-COMP:9685"/>
        <dbReference type="Rhea" id="RHEA-COMP:9690"/>
        <dbReference type="ChEBI" id="CHEBI:15378"/>
        <dbReference type="ChEBI" id="CHEBI:29999"/>
        <dbReference type="ChEBI" id="CHEBI:57287"/>
        <dbReference type="ChEBI" id="CHEBI:58343"/>
        <dbReference type="ChEBI" id="CHEBI:64479"/>
        <dbReference type="EC" id="2.7.8.7"/>
    </reaction>
</comment>
<evidence type="ECO:0000256" key="2">
    <source>
        <dbReference type="ARBA" id="ARBA00022679"/>
    </source>
</evidence>
<organism evidence="10 11">
    <name type="scientific">Candidatus Merdicola faecigallinarum</name>
    <dbReference type="NCBI Taxonomy" id="2840862"/>
    <lineage>
        <taxon>Bacteria</taxon>
        <taxon>Bacillati</taxon>
        <taxon>Bacillota</taxon>
        <taxon>Clostridia</taxon>
        <taxon>Candidatus Merdicola</taxon>
    </lineage>
</organism>
<comment type="caution">
    <text evidence="10">The sequence shown here is derived from an EMBL/GenBank/DDBJ whole genome shotgun (WGS) entry which is preliminary data.</text>
</comment>
<evidence type="ECO:0000313" key="11">
    <source>
        <dbReference type="Proteomes" id="UP000824093"/>
    </source>
</evidence>
<dbReference type="Gene3D" id="3.90.470.20">
    <property type="entry name" value="4'-phosphopantetheinyl transferase domain"/>
    <property type="match status" value="1"/>
</dbReference>
<keyword evidence="2 8" id="KW-0808">Transferase</keyword>
<comment type="cofactor">
    <cofactor evidence="8">
        <name>Mg(2+)</name>
        <dbReference type="ChEBI" id="CHEBI:18420"/>
    </cofactor>
</comment>
<dbReference type="InterPro" id="IPR002582">
    <property type="entry name" value="ACPS"/>
</dbReference>
<keyword evidence="4 8" id="KW-0276">Fatty acid metabolism</keyword>
<dbReference type="NCBIfam" id="TIGR00516">
    <property type="entry name" value="acpS"/>
    <property type="match status" value="1"/>
</dbReference>
<dbReference type="InterPro" id="IPR008278">
    <property type="entry name" value="4-PPantetheinyl_Trfase_dom"/>
</dbReference>
<dbReference type="Pfam" id="PF01648">
    <property type="entry name" value="ACPS"/>
    <property type="match status" value="1"/>
</dbReference>
<comment type="similarity">
    <text evidence="8">Belongs to the P-Pant transferase superfamily. AcpS family.</text>
</comment>
<dbReference type="Proteomes" id="UP000824093">
    <property type="component" value="Unassembled WGS sequence"/>
</dbReference>
<keyword evidence="7 8" id="KW-0275">Fatty acid biosynthesis</keyword>
<dbReference type="InterPro" id="IPR037143">
    <property type="entry name" value="4-PPantetheinyl_Trfase_dom_sf"/>
</dbReference>
<feature type="binding site" evidence="8">
    <location>
        <position position="58"/>
    </location>
    <ligand>
        <name>Mg(2+)</name>
        <dbReference type="ChEBI" id="CHEBI:18420"/>
    </ligand>
</feature>
<dbReference type="NCBIfam" id="TIGR00556">
    <property type="entry name" value="pantethn_trn"/>
    <property type="match status" value="1"/>
</dbReference>
<evidence type="ECO:0000259" key="9">
    <source>
        <dbReference type="Pfam" id="PF01648"/>
    </source>
</evidence>
<evidence type="ECO:0000256" key="1">
    <source>
        <dbReference type="ARBA" id="ARBA00022516"/>
    </source>
</evidence>
<evidence type="ECO:0000256" key="5">
    <source>
        <dbReference type="ARBA" id="ARBA00022842"/>
    </source>
</evidence>
<evidence type="ECO:0000256" key="8">
    <source>
        <dbReference type="HAMAP-Rule" id="MF_00101"/>
    </source>
</evidence>
<keyword evidence="5 8" id="KW-0460">Magnesium</keyword>
<dbReference type="GO" id="GO:0006633">
    <property type="term" value="P:fatty acid biosynthetic process"/>
    <property type="evidence" value="ECO:0007669"/>
    <property type="project" value="UniProtKB-UniRule"/>
</dbReference>
<reference evidence="10" key="1">
    <citation type="submission" date="2020-10" db="EMBL/GenBank/DDBJ databases">
        <authorList>
            <person name="Gilroy R."/>
        </authorList>
    </citation>
    <scope>NUCLEOTIDE SEQUENCE</scope>
    <source>
        <strain evidence="10">CHK195-15760</strain>
    </source>
</reference>
<keyword evidence="6 8" id="KW-0443">Lipid metabolism</keyword>